<evidence type="ECO:0000313" key="6">
    <source>
        <dbReference type="EMBL" id="EDP45800.1"/>
    </source>
</evidence>
<dbReference type="EMBL" id="AAQJ02000001">
    <property type="protein sequence ID" value="EDP45800.1"/>
    <property type="molecule type" value="Genomic_DNA"/>
</dbReference>
<dbReference type="InterPro" id="IPR023170">
    <property type="entry name" value="HhH_base_excis_C"/>
</dbReference>
<organism evidence="6 7">
    <name type="scientific">Rickettsiella grylli</name>
    <dbReference type="NCBI Taxonomy" id="59196"/>
    <lineage>
        <taxon>Bacteria</taxon>
        <taxon>Pseudomonadati</taxon>
        <taxon>Pseudomonadota</taxon>
        <taxon>Gammaproteobacteria</taxon>
        <taxon>Legionellales</taxon>
        <taxon>Coxiellaceae</taxon>
        <taxon>Rickettsiella</taxon>
    </lineage>
</organism>
<dbReference type="Pfam" id="PF00730">
    <property type="entry name" value="HhH-GPD"/>
    <property type="match status" value="1"/>
</dbReference>
<dbReference type="eggNOG" id="COG2231">
    <property type="taxonomic scope" value="Bacteria"/>
</dbReference>
<evidence type="ECO:0000256" key="4">
    <source>
        <dbReference type="ARBA" id="ARBA00023014"/>
    </source>
</evidence>
<dbReference type="GO" id="GO:0046872">
    <property type="term" value="F:metal ion binding"/>
    <property type="evidence" value="ECO:0007669"/>
    <property type="project" value="UniProtKB-KW"/>
</dbReference>
<keyword evidence="1" id="KW-0004">4Fe-4S</keyword>
<dbReference type="InterPro" id="IPR003265">
    <property type="entry name" value="HhH-GPD_domain"/>
</dbReference>
<evidence type="ECO:0000259" key="5">
    <source>
        <dbReference type="SMART" id="SM00478"/>
    </source>
</evidence>
<dbReference type="SUPFAM" id="SSF48150">
    <property type="entry name" value="DNA-glycosylase"/>
    <property type="match status" value="1"/>
</dbReference>
<evidence type="ECO:0000256" key="3">
    <source>
        <dbReference type="ARBA" id="ARBA00023004"/>
    </source>
</evidence>
<keyword evidence="3" id="KW-0408">Iron</keyword>
<keyword evidence="4" id="KW-0411">Iron-sulfur</keyword>
<keyword evidence="7" id="KW-1185">Reference proteome</keyword>
<feature type="domain" description="HhH-GPD" evidence="5">
    <location>
        <begin position="37"/>
        <end position="194"/>
    </location>
</feature>
<dbReference type="PIRSF" id="PIRSF001435">
    <property type="entry name" value="Nth"/>
    <property type="match status" value="1"/>
</dbReference>
<accession>A8PLQ7</accession>
<dbReference type="STRING" id="59196.RICGR_0503"/>
<sequence length="219" mass="25696">MIQQSLMDIYESLRTMYGRQLWWPAESPFEVMVGALLTQNTNWSNVEKAFIHLKKQSNLSANAILRLPTSVLESCLKPSGYFRIKTRRLQNYCRWYLKQGGYNGLDQRSTSTLREELLSVQGIGTETADDILLYAFNRPVFVIDAYTRRLLQRLNRIQGHENYEYCQKIFETQLPKRVDLYKQYHALIVVHAKQHCRKTKPVCLQCLLQSRCHLSDCVK</sequence>
<reference evidence="6" key="1">
    <citation type="submission" date="2006-04" db="EMBL/GenBank/DDBJ databases">
        <authorList>
            <person name="Seshadri R."/>
            <person name="Federici B.A."/>
        </authorList>
    </citation>
    <scope>NUCLEOTIDE SEQUENCE [LARGE SCALE GENOMIC DNA]</scope>
</reference>
<dbReference type="Gene3D" id="1.10.340.30">
    <property type="entry name" value="Hypothetical protein, domain 2"/>
    <property type="match status" value="1"/>
</dbReference>
<dbReference type="PANTHER" id="PTHR10359:SF19">
    <property type="entry name" value="DNA REPAIR GLYCOSYLASE MJ1434-RELATED"/>
    <property type="match status" value="1"/>
</dbReference>
<evidence type="ECO:0000313" key="7">
    <source>
        <dbReference type="Proteomes" id="UP000054075"/>
    </source>
</evidence>
<dbReference type="Proteomes" id="UP000054075">
    <property type="component" value="Unassembled WGS sequence"/>
</dbReference>
<gene>
    <name evidence="6" type="ORF">RICGR_0503</name>
</gene>
<dbReference type="PANTHER" id="PTHR10359">
    <property type="entry name" value="A/G-SPECIFIC ADENINE GLYCOSYLASE/ENDONUCLEASE III"/>
    <property type="match status" value="1"/>
</dbReference>
<comment type="caution">
    <text evidence="6">The sequence shown here is derived from an EMBL/GenBank/DDBJ whole genome shotgun (WGS) entry which is preliminary data.</text>
</comment>
<dbReference type="GO" id="GO:0006284">
    <property type="term" value="P:base-excision repair"/>
    <property type="evidence" value="ECO:0007669"/>
    <property type="project" value="InterPro"/>
</dbReference>
<name>A8PLQ7_9COXI</name>
<dbReference type="GO" id="GO:0051539">
    <property type="term" value="F:4 iron, 4 sulfur cluster binding"/>
    <property type="evidence" value="ECO:0007669"/>
    <property type="project" value="UniProtKB-KW"/>
</dbReference>
<dbReference type="InterPro" id="IPR011257">
    <property type="entry name" value="DNA_glycosylase"/>
</dbReference>
<protein>
    <submittedName>
        <fullName evidence="6">Base excision repair protein, HhH-GPD family</fullName>
    </submittedName>
</protein>
<dbReference type="Gene3D" id="1.10.1670.10">
    <property type="entry name" value="Helix-hairpin-Helix base-excision DNA repair enzymes (C-terminal)"/>
    <property type="match status" value="1"/>
</dbReference>
<evidence type="ECO:0000256" key="1">
    <source>
        <dbReference type="ARBA" id="ARBA00022485"/>
    </source>
</evidence>
<dbReference type="AlphaFoldDB" id="A8PLQ7"/>
<keyword evidence="2" id="KW-0479">Metal-binding</keyword>
<dbReference type="GO" id="GO:0003824">
    <property type="term" value="F:catalytic activity"/>
    <property type="evidence" value="ECO:0007669"/>
    <property type="project" value="InterPro"/>
</dbReference>
<proteinExistence type="predicted"/>
<dbReference type="CDD" id="cd00056">
    <property type="entry name" value="ENDO3c"/>
    <property type="match status" value="1"/>
</dbReference>
<evidence type="ECO:0000256" key="2">
    <source>
        <dbReference type="ARBA" id="ARBA00022723"/>
    </source>
</evidence>
<dbReference type="SMART" id="SM00478">
    <property type="entry name" value="ENDO3c"/>
    <property type="match status" value="1"/>
</dbReference>
<reference evidence="6" key="2">
    <citation type="submission" date="2007-10" db="EMBL/GenBank/DDBJ databases">
        <authorList>
            <person name="Myers G.S."/>
        </authorList>
    </citation>
    <scope>NUCLEOTIDE SEQUENCE [LARGE SCALE GENOMIC DNA]</scope>
</reference>